<keyword evidence="2" id="KW-1185">Reference proteome</keyword>
<comment type="caution">
    <text evidence="1">The sequence shown here is derived from an EMBL/GenBank/DDBJ whole genome shotgun (WGS) entry which is preliminary data.</text>
</comment>
<proteinExistence type="predicted"/>
<organism evidence="1 2">
    <name type="scientific">Desulfonema ishimotonii</name>
    <dbReference type="NCBI Taxonomy" id="45657"/>
    <lineage>
        <taxon>Bacteria</taxon>
        <taxon>Pseudomonadati</taxon>
        <taxon>Thermodesulfobacteriota</taxon>
        <taxon>Desulfobacteria</taxon>
        <taxon>Desulfobacterales</taxon>
        <taxon>Desulfococcaceae</taxon>
        <taxon>Desulfonema</taxon>
    </lineage>
</organism>
<dbReference type="EMBL" id="BEXT01000001">
    <property type="protein sequence ID" value="GBC59938.1"/>
    <property type="molecule type" value="Genomic_DNA"/>
</dbReference>
<name>A0A401FSK3_9BACT</name>
<reference evidence="2" key="1">
    <citation type="submission" date="2017-11" db="EMBL/GenBank/DDBJ databases">
        <authorList>
            <person name="Watanabe M."/>
            <person name="Kojima H."/>
        </authorList>
    </citation>
    <scope>NUCLEOTIDE SEQUENCE [LARGE SCALE GENOMIC DNA]</scope>
    <source>
        <strain evidence="2">Tokyo 01</strain>
    </source>
</reference>
<dbReference type="Proteomes" id="UP000288096">
    <property type="component" value="Unassembled WGS sequence"/>
</dbReference>
<dbReference type="OrthoDB" id="7596925at2"/>
<sequence length="94" mass="10713">MLNLYTFVLDYRGGTYISQIKGLSPENAAEEWIKKKLDLQALGVRDYNVEDILTDVDRSEESPAPLCDLTNVWCMTFLLDDDLALVNIIKTNSR</sequence>
<evidence type="ECO:0000313" key="1">
    <source>
        <dbReference type="EMBL" id="GBC59938.1"/>
    </source>
</evidence>
<dbReference type="RefSeq" id="WP_124327407.1">
    <property type="nucleotide sequence ID" value="NZ_BEXT01000001.1"/>
</dbReference>
<protein>
    <submittedName>
        <fullName evidence="1">Uncharacterized protein</fullName>
    </submittedName>
</protein>
<dbReference type="AlphaFoldDB" id="A0A401FSK3"/>
<evidence type="ECO:0000313" key="2">
    <source>
        <dbReference type="Proteomes" id="UP000288096"/>
    </source>
</evidence>
<accession>A0A401FSK3</accession>
<gene>
    <name evidence="1" type="ORF">DENIS_0880</name>
</gene>
<reference evidence="2" key="2">
    <citation type="submission" date="2019-01" db="EMBL/GenBank/DDBJ databases">
        <title>Genome sequence of Desulfonema ishimotonii strain Tokyo 01.</title>
        <authorList>
            <person name="Fukui M."/>
        </authorList>
    </citation>
    <scope>NUCLEOTIDE SEQUENCE [LARGE SCALE GENOMIC DNA]</scope>
    <source>
        <strain evidence="2">Tokyo 01</strain>
    </source>
</reference>